<dbReference type="EMBL" id="FLUM01000002">
    <property type="protein sequence ID" value="SBW00790.1"/>
    <property type="molecule type" value="Genomic_DNA"/>
</dbReference>
<gene>
    <name evidence="1" type="ORF">KL86DYS1_20286</name>
</gene>
<evidence type="ECO:0000313" key="1">
    <source>
        <dbReference type="EMBL" id="SBW00790.1"/>
    </source>
</evidence>
<accession>A0A212JMZ2</accession>
<dbReference type="AlphaFoldDB" id="A0A212JMZ2"/>
<proteinExistence type="predicted"/>
<dbReference type="RefSeq" id="WP_296941460.1">
    <property type="nucleotide sequence ID" value="NZ_LT599032.1"/>
</dbReference>
<protein>
    <submittedName>
        <fullName evidence="1">Uncharacterized protein</fullName>
    </submittedName>
</protein>
<reference evidence="1" key="1">
    <citation type="submission" date="2016-04" db="EMBL/GenBank/DDBJ databases">
        <authorList>
            <person name="Evans L.H."/>
            <person name="Alamgir A."/>
            <person name="Owens N."/>
            <person name="Weber N.D."/>
            <person name="Virtaneva K."/>
            <person name="Barbian K."/>
            <person name="Babar A."/>
            <person name="Rosenke K."/>
        </authorList>
    </citation>
    <scope>NUCLEOTIDE SEQUENCE</scope>
    <source>
        <strain evidence="1">86-1</strain>
    </source>
</reference>
<name>A0A212JMZ2_9BACT</name>
<sequence length="91" mass="10694">MDEKLQENLIHFIKGLQHYDFQGINNIHDIKRLCLVIASYHKQDEVLSIGDYITLISNNIEFDISDIEMKNLAIDMHEKINFGDQVLKYTK</sequence>
<organism evidence="1">
    <name type="scientific">uncultured Dysgonomonas sp</name>
    <dbReference type="NCBI Taxonomy" id="206096"/>
    <lineage>
        <taxon>Bacteria</taxon>
        <taxon>Pseudomonadati</taxon>
        <taxon>Bacteroidota</taxon>
        <taxon>Bacteroidia</taxon>
        <taxon>Bacteroidales</taxon>
        <taxon>Dysgonomonadaceae</taxon>
        <taxon>Dysgonomonas</taxon>
        <taxon>environmental samples</taxon>
    </lineage>
</organism>